<accession>A0A9X1FSX8</accession>
<name>A0A9X1FSX8_9RHOB</name>
<evidence type="ECO:0000313" key="3">
    <source>
        <dbReference type="Proteomes" id="UP001138661"/>
    </source>
</evidence>
<gene>
    <name evidence="2" type="ORF">KX928_04905</name>
</gene>
<evidence type="ECO:0000259" key="1">
    <source>
        <dbReference type="Pfam" id="PF13403"/>
    </source>
</evidence>
<reference evidence="2" key="1">
    <citation type="submission" date="2021-07" db="EMBL/GenBank/DDBJ databases">
        <title>Roseobacter insulae sp. nov., isolated from a tidal flat.</title>
        <authorList>
            <person name="Park S."/>
            <person name="Yoon J.-H."/>
        </authorList>
    </citation>
    <scope>NUCLEOTIDE SEQUENCE</scope>
    <source>
        <strain evidence="2">YSTF-M11</strain>
    </source>
</reference>
<evidence type="ECO:0000313" key="2">
    <source>
        <dbReference type="EMBL" id="MBW4707120.1"/>
    </source>
</evidence>
<dbReference type="Proteomes" id="UP001138661">
    <property type="component" value="Unassembled WGS sequence"/>
</dbReference>
<sequence>MAIYDIYVLGESALTISGGEQLDGVSQGDGSHLDGLTITLNSGAWQPVSIEDDDLDFRDNDGSQRLNGAQTIDGTPFADNAAVEAEYGLVLTDGVNSWTVVGFNVNNSSPAYATVEGLAFIGGPGGFPPVGVPLTVTSAFEGPTFQQTEYATPVCFATGTVIDTCDGPMPVERVIPGMAVVTRDHGAQRVLWAGRRAVQGQASFAPVHIAAGTMGNTADVLVSQQHKLLVTGWQAEMLFGQDEVLVPAGHLVGLTGVTRVTRGPIGYHHLLLEDHAVLRSAGMWSESFSLGAMALDALLPMARAQVTRDFPELIGRPPAYATLRKHEARLLIATAA</sequence>
<protein>
    <submittedName>
        <fullName evidence="2">Hint domain-containing protein</fullName>
    </submittedName>
</protein>
<comment type="caution">
    <text evidence="2">The sequence shown here is derived from an EMBL/GenBank/DDBJ whole genome shotgun (WGS) entry which is preliminary data.</text>
</comment>
<feature type="domain" description="Hedgehog/Intein (Hint)" evidence="1">
    <location>
        <begin position="154"/>
        <end position="291"/>
    </location>
</feature>
<dbReference type="InterPro" id="IPR028992">
    <property type="entry name" value="Hedgehog/Intein_dom"/>
</dbReference>
<dbReference type="Pfam" id="PF13403">
    <property type="entry name" value="Hint_2"/>
    <property type="match status" value="1"/>
</dbReference>
<dbReference type="AlphaFoldDB" id="A0A9X1FSX8"/>
<organism evidence="2 3">
    <name type="scientific">Roseobacter insulae</name>
    <dbReference type="NCBI Taxonomy" id="2859783"/>
    <lineage>
        <taxon>Bacteria</taxon>
        <taxon>Pseudomonadati</taxon>
        <taxon>Pseudomonadota</taxon>
        <taxon>Alphaproteobacteria</taxon>
        <taxon>Rhodobacterales</taxon>
        <taxon>Roseobacteraceae</taxon>
        <taxon>Roseobacter</taxon>
    </lineage>
</organism>
<dbReference type="EMBL" id="JAHXDN010000001">
    <property type="protein sequence ID" value="MBW4707120.1"/>
    <property type="molecule type" value="Genomic_DNA"/>
</dbReference>
<dbReference type="RefSeq" id="WP_219499589.1">
    <property type="nucleotide sequence ID" value="NZ_JAHXDN010000001.1"/>
</dbReference>
<keyword evidence="3" id="KW-1185">Reference proteome</keyword>
<proteinExistence type="predicted"/>